<keyword evidence="6" id="KW-0813">Transport</keyword>
<comment type="subcellular location">
    <subcellularLocation>
        <location evidence="2 18">Mitochondrion inner membrane</location>
        <topology evidence="2 18">Multi-pass membrane protein</topology>
    </subcellularLocation>
</comment>
<evidence type="ECO:0000256" key="14">
    <source>
        <dbReference type="ARBA" id="ARBA00023075"/>
    </source>
</evidence>
<evidence type="ECO:0000256" key="6">
    <source>
        <dbReference type="ARBA" id="ARBA00022448"/>
    </source>
</evidence>
<feature type="transmembrane region" description="Helical" evidence="18">
    <location>
        <begin position="100"/>
        <end position="122"/>
    </location>
</feature>
<keyword evidence="15 18" id="KW-0496">Mitochondrion</keyword>
<dbReference type="GO" id="GO:0005743">
    <property type="term" value="C:mitochondrial inner membrane"/>
    <property type="evidence" value="ECO:0007669"/>
    <property type="project" value="UniProtKB-SubCell"/>
</dbReference>
<keyword evidence="11 18" id="KW-0249">Electron transport</keyword>
<gene>
    <name evidence="20" type="primary">ND2</name>
</gene>
<evidence type="ECO:0000256" key="12">
    <source>
        <dbReference type="ARBA" id="ARBA00022989"/>
    </source>
</evidence>
<comment type="catalytic activity">
    <reaction evidence="17 18">
        <text>a ubiquinone + NADH + 5 H(+)(in) = a ubiquinol + NAD(+) + 4 H(+)(out)</text>
        <dbReference type="Rhea" id="RHEA:29091"/>
        <dbReference type="Rhea" id="RHEA-COMP:9565"/>
        <dbReference type="Rhea" id="RHEA-COMP:9566"/>
        <dbReference type="ChEBI" id="CHEBI:15378"/>
        <dbReference type="ChEBI" id="CHEBI:16389"/>
        <dbReference type="ChEBI" id="CHEBI:17976"/>
        <dbReference type="ChEBI" id="CHEBI:57540"/>
        <dbReference type="ChEBI" id="CHEBI:57945"/>
        <dbReference type="EC" id="7.1.1.2"/>
    </reaction>
</comment>
<keyword evidence="16 18" id="KW-0472">Membrane</keyword>
<evidence type="ECO:0000256" key="18">
    <source>
        <dbReference type="RuleBase" id="RU003403"/>
    </source>
</evidence>
<feature type="transmembrane region" description="Helical" evidence="18">
    <location>
        <begin position="128"/>
        <end position="155"/>
    </location>
</feature>
<feature type="domain" description="NADH:quinone oxidoreductase/Mrp antiporter transmembrane" evidence="19">
    <location>
        <begin position="85"/>
        <end position="269"/>
    </location>
</feature>
<dbReference type="PANTHER" id="PTHR46552:SF1">
    <property type="entry name" value="NADH-UBIQUINONE OXIDOREDUCTASE CHAIN 2"/>
    <property type="match status" value="1"/>
</dbReference>
<reference evidence="20" key="1">
    <citation type="submission" date="2023-02" db="EMBL/GenBank/DDBJ databases">
        <authorList>
            <person name="Zhang N."/>
        </authorList>
    </citation>
    <scope>NUCLEOTIDE SEQUENCE</scope>
</reference>
<comment type="function">
    <text evidence="1">Core subunit of the mitochondrial membrane respiratory chain NADH dehydrogenase (Complex I) that is believed to belong to the minimal assembly required for catalysis. Complex I functions in the transfer of electrons from NADH to the respiratory chain. The immediate electron acceptor for the enzyme is believed to be ubiquinone.</text>
</comment>
<keyword evidence="10 18" id="KW-1278">Translocase</keyword>
<keyword evidence="14 18" id="KW-0830">Ubiquinone</keyword>
<feature type="transmembrane region" description="Helical" evidence="18">
    <location>
        <begin position="7"/>
        <end position="38"/>
    </location>
</feature>
<dbReference type="InterPro" id="IPR003917">
    <property type="entry name" value="NADH_UbQ_OxRdtase_chain2"/>
</dbReference>
<evidence type="ECO:0000256" key="8">
    <source>
        <dbReference type="ARBA" id="ARBA00022692"/>
    </source>
</evidence>
<feature type="transmembrane region" description="Helical" evidence="18">
    <location>
        <begin position="184"/>
        <end position="203"/>
    </location>
</feature>
<dbReference type="Pfam" id="PF00361">
    <property type="entry name" value="Proton_antipo_M"/>
    <property type="match status" value="2"/>
</dbReference>
<organism evidence="20">
    <name type="scientific">Arboridia sp. 1 NZ-2023a</name>
    <dbReference type="NCBI Taxonomy" id="3070634"/>
    <lineage>
        <taxon>Eukaryota</taxon>
        <taxon>Metazoa</taxon>
        <taxon>Ecdysozoa</taxon>
        <taxon>Arthropoda</taxon>
        <taxon>Hexapoda</taxon>
        <taxon>Insecta</taxon>
        <taxon>Pterygota</taxon>
        <taxon>Neoptera</taxon>
        <taxon>Paraneoptera</taxon>
        <taxon>Hemiptera</taxon>
        <taxon>Auchenorrhyncha</taxon>
        <taxon>Membracoidea</taxon>
        <taxon>Cicadellidae</taxon>
        <taxon>Typhlocybinae</taxon>
        <taxon>Erythroneurini</taxon>
        <taxon>Arboridia</taxon>
    </lineage>
</organism>
<comment type="similarity">
    <text evidence="3 18">Belongs to the complex I subunit 2 family.</text>
</comment>
<evidence type="ECO:0000256" key="5">
    <source>
        <dbReference type="ARBA" id="ARBA00021008"/>
    </source>
</evidence>
<evidence type="ECO:0000256" key="1">
    <source>
        <dbReference type="ARBA" id="ARBA00003257"/>
    </source>
</evidence>
<dbReference type="GO" id="GO:0008137">
    <property type="term" value="F:NADH dehydrogenase (ubiquinone) activity"/>
    <property type="evidence" value="ECO:0007669"/>
    <property type="project" value="UniProtKB-EC"/>
</dbReference>
<feature type="transmembrane region" description="Helical" evidence="18">
    <location>
        <begin position="297"/>
        <end position="316"/>
    </location>
</feature>
<evidence type="ECO:0000256" key="9">
    <source>
        <dbReference type="ARBA" id="ARBA00022792"/>
    </source>
</evidence>
<dbReference type="GO" id="GO:0006120">
    <property type="term" value="P:mitochondrial electron transport, NADH to ubiquinone"/>
    <property type="evidence" value="ECO:0007669"/>
    <property type="project" value="InterPro"/>
</dbReference>
<evidence type="ECO:0000256" key="10">
    <source>
        <dbReference type="ARBA" id="ARBA00022967"/>
    </source>
</evidence>
<dbReference type="EMBL" id="OQ404948">
    <property type="protein sequence ID" value="WLW10964.1"/>
    <property type="molecule type" value="Genomic_DNA"/>
</dbReference>
<keyword evidence="12 18" id="KW-1133">Transmembrane helix</keyword>
<dbReference type="PRINTS" id="PR01436">
    <property type="entry name" value="NADHDHGNASE2"/>
</dbReference>
<evidence type="ECO:0000256" key="13">
    <source>
        <dbReference type="ARBA" id="ARBA00023027"/>
    </source>
</evidence>
<keyword evidence="9 18" id="KW-0999">Mitochondrion inner membrane</keyword>
<evidence type="ECO:0000256" key="2">
    <source>
        <dbReference type="ARBA" id="ARBA00004448"/>
    </source>
</evidence>
<dbReference type="InterPro" id="IPR001750">
    <property type="entry name" value="ND/Mrp_TM"/>
</dbReference>
<geneLocation type="mitochondrion" evidence="20"/>
<evidence type="ECO:0000256" key="7">
    <source>
        <dbReference type="ARBA" id="ARBA00022660"/>
    </source>
</evidence>
<proteinExistence type="inferred from homology"/>
<keyword evidence="8 18" id="KW-0812">Transmembrane</keyword>
<name>A0AA50EW78_9HEMI</name>
<evidence type="ECO:0000259" key="19">
    <source>
        <dbReference type="Pfam" id="PF00361"/>
    </source>
</evidence>
<evidence type="ECO:0000256" key="3">
    <source>
        <dbReference type="ARBA" id="ARBA00007012"/>
    </source>
</evidence>
<feature type="transmembrane region" description="Helical" evidence="18">
    <location>
        <begin position="256"/>
        <end position="276"/>
    </location>
</feature>
<evidence type="ECO:0000256" key="4">
    <source>
        <dbReference type="ARBA" id="ARBA00012944"/>
    </source>
</evidence>
<evidence type="ECO:0000256" key="11">
    <source>
        <dbReference type="ARBA" id="ARBA00022982"/>
    </source>
</evidence>
<evidence type="ECO:0000256" key="16">
    <source>
        <dbReference type="ARBA" id="ARBA00023136"/>
    </source>
</evidence>
<dbReference type="InterPro" id="IPR050175">
    <property type="entry name" value="Complex_I_Subunit_2"/>
</dbReference>
<protein>
    <recommendedName>
        <fullName evidence="5 18">NADH-ubiquinone oxidoreductase chain 2</fullName>
        <ecNumber evidence="4 18">7.1.1.2</ecNumber>
    </recommendedName>
</protein>
<dbReference type="EC" id="7.1.1.2" evidence="4 18"/>
<keyword evidence="7 18" id="KW-0679">Respiratory chain</keyword>
<sequence length="322" mass="37068">MMNSSKMFFLSFMITGVMFCLCSNNWMFIWCGLELSLISFLPLMINKLITSSESSMKYFLVQSVSSALLILGLMMMLTLKLNSDLIILTSILIKMGVAPFHLWLLSVVEGLSLLPMIIMFSLSKITPLMMLSFITMSVSIIIALTLLTGALLGLNQSSTRKIITYSSIFNMGLILMSIKNNLIWSYYLFIYSILLTMMIFMLFKMNMFYLNQMITSENIISIKMNLWITLLSMGGMPPFMGFSIKLIVIEFSVNNLMIINLTLMILTSLLIMFFYLRMTYLSIMFFSISNKWIMLNLNHMSMILLIFNIFTLPFILTMKIFM</sequence>
<keyword evidence="13 18" id="KW-0520">NAD</keyword>
<dbReference type="PANTHER" id="PTHR46552">
    <property type="entry name" value="NADH-UBIQUINONE OXIDOREDUCTASE CHAIN 2"/>
    <property type="match status" value="1"/>
</dbReference>
<evidence type="ECO:0000256" key="17">
    <source>
        <dbReference type="ARBA" id="ARBA00049551"/>
    </source>
</evidence>
<accession>A0AA50EW78</accession>
<evidence type="ECO:0000313" key="20">
    <source>
        <dbReference type="EMBL" id="WLW10964.1"/>
    </source>
</evidence>
<feature type="transmembrane region" description="Helical" evidence="18">
    <location>
        <begin position="58"/>
        <end position="79"/>
    </location>
</feature>
<comment type="function">
    <text evidence="18">Core subunit of the mitochondrial membrane respiratory chain NADH dehydrogenase (Complex I) which catalyzes electron transfer from NADH through the respiratory chain, using ubiquinone as an electron acceptor. Essential for the catalytic activity and assembly of complex I.</text>
</comment>
<feature type="domain" description="NADH:quinone oxidoreductase/Mrp antiporter transmembrane" evidence="19">
    <location>
        <begin position="23"/>
        <end position="79"/>
    </location>
</feature>
<evidence type="ECO:0000256" key="15">
    <source>
        <dbReference type="ARBA" id="ARBA00023128"/>
    </source>
</evidence>
<feature type="transmembrane region" description="Helical" evidence="18">
    <location>
        <begin position="224"/>
        <end position="244"/>
    </location>
</feature>
<dbReference type="AlphaFoldDB" id="A0AA50EW78"/>